<keyword evidence="4" id="KW-1185">Reference proteome</keyword>
<dbReference type="GO" id="GO:0008270">
    <property type="term" value="F:zinc ion binding"/>
    <property type="evidence" value="ECO:0007669"/>
    <property type="project" value="UniProtKB-KW"/>
</dbReference>
<dbReference type="InterPro" id="IPR021109">
    <property type="entry name" value="Peptidase_aspartic_dom_sf"/>
</dbReference>
<keyword evidence="1" id="KW-0863">Zinc-finger</keyword>
<dbReference type="EMBL" id="BMAV01004033">
    <property type="protein sequence ID" value="GFY44067.1"/>
    <property type="molecule type" value="Genomic_DNA"/>
</dbReference>
<dbReference type="OrthoDB" id="6436563at2759"/>
<keyword evidence="1" id="KW-0479">Metal-binding</keyword>
<dbReference type="PROSITE" id="PS50158">
    <property type="entry name" value="ZF_CCHC"/>
    <property type="match status" value="1"/>
</dbReference>
<keyword evidence="1" id="KW-0862">Zinc</keyword>
<reference evidence="3" key="1">
    <citation type="submission" date="2020-08" db="EMBL/GenBank/DDBJ databases">
        <title>Multicomponent nature underlies the extraordinary mechanical properties of spider dragline silk.</title>
        <authorList>
            <person name="Kono N."/>
            <person name="Nakamura H."/>
            <person name="Mori M."/>
            <person name="Yoshida Y."/>
            <person name="Ohtoshi R."/>
            <person name="Malay A.D."/>
            <person name="Moran D.A.P."/>
            <person name="Tomita M."/>
            <person name="Numata K."/>
            <person name="Arakawa K."/>
        </authorList>
    </citation>
    <scope>NUCLEOTIDE SEQUENCE</scope>
</reference>
<sequence length="300" mass="33716">MAYLAKALKDDLKTLAIELGLKIGETMRVIDFKSLIIISDEKEELSKTKARGTDFRTRTHEDLVLTDQLKRRVLRDVKEHFVDIWGDIKSSSELVQKLDDYDIVCVLEAKEAPRKSFGGHSQFESRTPLPCYGCGKPGYIKSKCPDCNPSKSDPAHFGILQVNSLSPSNRNTVLRISINGASRTAFADSGASYSIAGEILYSILLQQGTAFEKTAISLFFADGIVTQKEVLRTFQTILMEGRKFKTLFIILLDAKNNFTLLGFDFLENAGLVLNFRKNCWTFCDDSQKSYNFVTPYQSIC</sequence>
<comment type="caution">
    <text evidence="3">The sequence shown here is derived from an EMBL/GenBank/DDBJ whole genome shotgun (WGS) entry which is preliminary data.</text>
</comment>
<dbReference type="SUPFAM" id="SSF50630">
    <property type="entry name" value="Acid proteases"/>
    <property type="match status" value="1"/>
</dbReference>
<dbReference type="InterPro" id="IPR001878">
    <property type="entry name" value="Znf_CCHC"/>
</dbReference>
<gene>
    <name evidence="3" type="primary">Tf2-6_110</name>
    <name evidence="3" type="ORF">TNIN_135421</name>
</gene>
<proteinExistence type="predicted"/>
<evidence type="ECO:0000313" key="4">
    <source>
        <dbReference type="Proteomes" id="UP000886998"/>
    </source>
</evidence>
<evidence type="ECO:0000259" key="2">
    <source>
        <dbReference type="PROSITE" id="PS50158"/>
    </source>
</evidence>
<evidence type="ECO:0000313" key="3">
    <source>
        <dbReference type="EMBL" id="GFY44067.1"/>
    </source>
</evidence>
<dbReference type="AlphaFoldDB" id="A0A8X6X0R1"/>
<dbReference type="GO" id="GO:0003676">
    <property type="term" value="F:nucleic acid binding"/>
    <property type="evidence" value="ECO:0007669"/>
    <property type="project" value="InterPro"/>
</dbReference>
<accession>A0A8X6X0R1</accession>
<protein>
    <submittedName>
        <fullName evidence="3">Transposon Tf2-6 polyprotein</fullName>
    </submittedName>
</protein>
<dbReference type="Gene3D" id="2.40.70.10">
    <property type="entry name" value="Acid Proteases"/>
    <property type="match status" value="1"/>
</dbReference>
<feature type="domain" description="CCHC-type" evidence="2">
    <location>
        <begin position="131"/>
        <end position="146"/>
    </location>
</feature>
<name>A0A8X6X0R1_9ARAC</name>
<organism evidence="3 4">
    <name type="scientific">Trichonephila inaurata madagascariensis</name>
    <dbReference type="NCBI Taxonomy" id="2747483"/>
    <lineage>
        <taxon>Eukaryota</taxon>
        <taxon>Metazoa</taxon>
        <taxon>Ecdysozoa</taxon>
        <taxon>Arthropoda</taxon>
        <taxon>Chelicerata</taxon>
        <taxon>Arachnida</taxon>
        <taxon>Araneae</taxon>
        <taxon>Araneomorphae</taxon>
        <taxon>Entelegynae</taxon>
        <taxon>Araneoidea</taxon>
        <taxon>Nephilidae</taxon>
        <taxon>Trichonephila</taxon>
        <taxon>Trichonephila inaurata</taxon>
    </lineage>
</organism>
<dbReference type="Proteomes" id="UP000886998">
    <property type="component" value="Unassembled WGS sequence"/>
</dbReference>
<evidence type="ECO:0000256" key="1">
    <source>
        <dbReference type="PROSITE-ProRule" id="PRU00047"/>
    </source>
</evidence>